<sequence length="67" mass="7294">MLRLYRIRPSPVDRVQSGAALHKAGSSETAPPELVAYLTAKADGWKRRAAKVERAAERPAQPVVQNG</sequence>
<organism evidence="1 2">
    <name type="scientific">Tardiphaga robiniae</name>
    <dbReference type="NCBI Taxonomy" id="943830"/>
    <lineage>
        <taxon>Bacteria</taxon>
        <taxon>Pseudomonadati</taxon>
        <taxon>Pseudomonadota</taxon>
        <taxon>Alphaproteobacteria</taxon>
        <taxon>Hyphomicrobiales</taxon>
        <taxon>Nitrobacteraceae</taxon>
        <taxon>Tardiphaga</taxon>
    </lineage>
</organism>
<gene>
    <name evidence="1" type="ORF">A4A58_14320</name>
</gene>
<dbReference type="RefSeq" id="WP_068736739.1">
    <property type="nucleotide sequence ID" value="NZ_LVYV01000045.1"/>
</dbReference>
<evidence type="ECO:0000313" key="1">
    <source>
        <dbReference type="EMBL" id="KZD21528.1"/>
    </source>
</evidence>
<dbReference type="EMBL" id="LVYV01000045">
    <property type="protein sequence ID" value="KZD21528.1"/>
    <property type="molecule type" value="Genomic_DNA"/>
</dbReference>
<dbReference type="AlphaFoldDB" id="A0A163XXP2"/>
<evidence type="ECO:0000313" key="2">
    <source>
        <dbReference type="Proteomes" id="UP000076574"/>
    </source>
</evidence>
<protein>
    <submittedName>
        <fullName evidence="1">Uncharacterized protein</fullName>
    </submittedName>
</protein>
<name>A0A163XXP2_9BRAD</name>
<reference evidence="1 2" key="1">
    <citation type="submission" date="2016-03" db="EMBL/GenBank/DDBJ databases">
        <title>Microsymbionts genomes from the relict species Vavilovia formosa (Stev.) Fed.</title>
        <authorList>
            <person name="Kopat V."/>
            <person name="Chirak E."/>
            <person name="Kimeklis A."/>
            <person name="Andronov E."/>
        </authorList>
    </citation>
    <scope>NUCLEOTIDE SEQUENCE [LARGE SCALE GENOMIC DNA]</scope>
    <source>
        <strain evidence="1 2">Vaf07</strain>
    </source>
</reference>
<proteinExistence type="predicted"/>
<keyword evidence="2" id="KW-1185">Reference proteome</keyword>
<accession>A0A163XXP2</accession>
<dbReference type="Proteomes" id="UP000076574">
    <property type="component" value="Unassembled WGS sequence"/>
</dbReference>
<comment type="caution">
    <text evidence="1">The sequence shown here is derived from an EMBL/GenBank/DDBJ whole genome shotgun (WGS) entry which is preliminary data.</text>
</comment>